<name>A0A1H8BKU9_9SPHI</name>
<dbReference type="STRING" id="551995.SAMN05192574_101954"/>
<sequence length="137" mass="15112">MGIAHAQGTKKLIIQDFLKAVHGNMRVSAIQYEGTKALNKFEFGNNSLTTDSAQWLLNLTAKQGASPAMLDITADITLKEGHAAATALEVSFDFSSWSSKNYVMVPASMYNGSRYPAIGNGYNAPYTRDMYYNPKYR</sequence>
<gene>
    <name evidence="1" type="ORF">SAMN05192574_101954</name>
</gene>
<evidence type="ECO:0000313" key="1">
    <source>
        <dbReference type="EMBL" id="SEM83412.1"/>
    </source>
</evidence>
<reference evidence="2" key="1">
    <citation type="submission" date="2016-10" db="EMBL/GenBank/DDBJ databases">
        <authorList>
            <person name="Varghese N."/>
            <person name="Submissions S."/>
        </authorList>
    </citation>
    <scope>NUCLEOTIDE SEQUENCE [LARGE SCALE GENOMIC DNA]</scope>
    <source>
        <strain evidence="2">Gh-48</strain>
    </source>
</reference>
<protein>
    <submittedName>
        <fullName evidence="1">Uncharacterized protein</fullName>
    </submittedName>
</protein>
<proteinExistence type="predicted"/>
<dbReference type="EMBL" id="FOCL01000001">
    <property type="protein sequence ID" value="SEM83412.1"/>
    <property type="molecule type" value="Genomic_DNA"/>
</dbReference>
<keyword evidence="2" id="KW-1185">Reference proteome</keyword>
<organism evidence="1 2">
    <name type="scientific">Mucilaginibacter gossypiicola</name>
    <dbReference type="NCBI Taxonomy" id="551995"/>
    <lineage>
        <taxon>Bacteria</taxon>
        <taxon>Pseudomonadati</taxon>
        <taxon>Bacteroidota</taxon>
        <taxon>Sphingobacteriia</taxon>
        <taxon>Sphingobacteriales</taxon>
        <taxon>Sphingobacteriaceae</taxon>
        <taxon>Mucilaginibacter</taxon>
    </lineage>
</organism>
<dbReference type="AlphaFoldDB" id="A0A1H8BKU9"/>
<evidence type="ECO:0000313" key="2">
    <source>
        <dbReference type="Proteomes" id="UP000198942"/>
    </source>
</evidence>
<dbReference type="Proteomes" id="UP000198942">
    <property type="component" value="Unassembled WGS sequence"/>
</dbReference>
<accession>A0A1H8BKU9</accession>